<accession>A0A2M8END0</accession>
<protein>
    <recommendedName>
        <fullName evidence="1">Segregation and condensation protein A</fullName>
    </recommendedName>
</protein>
<dbReference type="PANTHER" id="PTHR33969:SF2">
    <property type="entry name" value="SEGREGATION AND CONDENSATION PROTEIN A"/>
    <property type="match status" value="1"/>
</dbReference>
<dbReference type="Proteomes" id="UP000230251">
    <property type="component" value="Unassembled WGS sequence"/>
</dbReference>
<dbReference type="EMBL" id="PFSI01000055">
    <property type="protein sequence ID" value="PJC24240.1"/>
    <property type="molecule type" value="Genomic_DNA"/>
</dbReference>
<dbReference type="AlphaFoldDB" id="A0A2M8END0"/>
<dbReference type="Pfam" id="PF02616">
    <property type="entry name" value="SMC_ScpA"/>
    <property type="match status" value="1"/>
</dbReference>
<proteinExistence type="predicted"/>
<name>A0A2M8END0_9BACT</name>
<organism evidence="2 3">
    <name type="scientific">Candidatus Uhrbacteria bacterium CG_4_9_14_0_2_um_filter_41_50</name>
    <dbReference type="NCBI Taxonomy" id="1975031"/>
    <lineage>
        <taxon>Bacteria</taxon>
        <taxon>Candidatus Uhriibacteriota</taxon>
    </lineage>
</organism>
<dbReference type="Gene3D" id="6.10.250.2410">
    <property type="match status" value="1"/>
</dbReference>
<gene>
    <name evidence="2" type="ORF">CO057_03910</name>
</gene>
<dbReference type="PANTHER" id="PTHR33969">
    <property type="entry name" value="SEGREGATION AND CONDENSATION PROTEIN A"/>
    <property type="match status" value="1"/>
</dbReference>
<evidence type="ECO:0000313" key="3">
    <source>
        <dbReference type="Proteomes" id="UP000230251"/>
    </source>
</evidence>
<comment type="caution">
    <text evidence="2">The sequence shown here is derived from an EMBL/GenBank/DDBJ whole genome shotgun (WGS) entry which is preliminary data.</text>
</comment>
<sequence>MSFTVSQEKFSGPLQILLELLDKKELEIKDVALAEIADDYLDYMDRTEVPPEAMADFLVIASRLIYLKSRELMPFLRIEEEDEKIENLEDQLRLYRLFIEAAGRLEERFCDSARILSRPKTKIELKARFSPGSNVTPNSLKESFVNLLKKLEPFFALQRVSMERVKSVEERLEELRGAITSRVKMSFRDVTNGATSRVDVVVSFLALLELVRRQIVKAKQGDSDIMIERI</sequence>
<evidence type="ECO:0000313" key="2">
    <source>
        <dbReference type="EMBL" id="PJC24240.1"/>
    </source>
</evidence>
<reference evidence="3" key="1">
    <citation type="submission" date="2017-09" db="EMBL/GenBank/DDBJ databases">
        <title>Depth-based differentiation of microbial function through sediment-hosted aquifers and enrichment of novel symbionts in the deep terrestrial subsurface.</title>
        <authorList>
            <person name="Probst A.J."/>
            <person name="Ladd B."/>
            <person name="Jarett J.K."/>
            <person name="Geller-Mcgrath D.E."/>
            <person name="Sieber C.M.K."/>
            <person name="Emerson J.B."/>
            <person name="Anantharaman K."/>
            <person name="Thomas B.C."/>
            <person name="Malmstrom R."/>
            <person name="Stieglmeier M."/>
            <person name="Klingl A."/>
            <person name="Woyke T."/>
            <person name="Ryan C.M."/>
            <person name="Banfield J.F."/>
        </authorList>
    </citation>
    <scope>NUCLEOTIDE SEQUENCE [LARGE SCALE GENOMIC DNA]</scope>
</reference>
<dbReference type="InterPro" id="IPR003768">
    <property type="entry name" value="ScpA"/>
</dbReference>
<evidence type="ECO:0000256" key="1">
    <source>
        <dbReference type="ARBA" id="ARBA00044777"/>
    </source>
</evidence>